<protein>
    <submittedName>
        <fullName evidence="10">ABC transporter permease</fullName>
    </submittedName>
</protein>
<dbReference type="PROSITE" id="PS50928">
    <property type="entry name" value="ABC_TM1"/>
    <property type="match status" value="1"/>
</dbReference>
<keyword evidence="6 7" id="KW-0472">Membrane</keyword>
<feature type="transmembrane region" description="Helical" evidence="7">
    <location>
        <begin position="267"/>
        <end position="289"/>
    </location>
</feature>
<evidence type="ECO:0000256" key="4">
    <source>
        <dbReference type="ARBA" id="ARBA00022692"/>
    </source>
</evidence>
<proteinExistence type="inferred from homology"/>
<evidence type="ECO:0000259" key="9">
    <source>
        <dbReference type="PROSITE" id="PS50928"/>
    </source>
</evidence>
<dbReference type="PANTHER" id="PTHR43386">
    <property type="entry name" value="OLIGOPEPTIDE TRANSPORT SYSTEM PERMEASE PROTEIN APPC"/>
    <property type="match status" value="1"/>
</dbReference>
<feature type="transmembrane region" description="Helical" evidence="7">
    <location>
        <begin position="40"/>
        <end position="61"/>
    </location>
</feature>
<dbReference type="Pfam" id="PF12911">
    <property type="entry name" value="OppC_N"/>
    <property type="match status" value="1"/>
</dbReference>
<dbReference type="InterPro" id="IPR000515">
    <property type="entry name" value="MetI-like"/>
</dbReference>
<evidence type="ECO:0000313" key="11">
    <source>
        <dbReference type="Proteomes" id="UP000823863"/>
    </source>
</evidence>
<dbReference type="InterPro" id="IPR035906">
    <property type="entry name" value="MetI-like_sf"/>
</dbReference>
<keyword evidence="8" id="KW-0175">Coiled coil</keyword>
<feature type="transmembrane region" description="Helical" evidence="7">
    <location>
        <begin position="221"/>
        <end position="247"/>
    </location>
</feature>
<feature type="domain" description="ABC transmembrane type-1" evidence="9">
    <location>
        <begin position="101"/>
        <end position="289"/>
    </location>
</feature>
<dbReference type="Gene3D" id="1.10.3720.10">
    <property type="entry name" value="MetI-like"/>
    <property type="match status" value="1"/>
</dbReference>
<name>A0A9D2PSJ6_9FIRM</name>
<dbReference type="InterPro" id="IPR025966">
    <property type="entry name" value="OppC_N"/>
</dbReference>
<dbReference type="GO" id="GO:0055085">
    <property type="term" value="P:transmembrane transport"/>
    <property type="evidence" value="ECO:0007669"/>
    <property type="project" value="InterPro"/>
</dbReference>
<evidence type="ECO:0000313" key="10">
    <source>
        <dbReference type="EMBL" id="HJC66457.1"/>
    </source>
</evidence>
<evidence type="ECO:0000256" key="5">
    <source>
        <dbReference type="ARBA" id="ARBA00022989"/>
    </source>
</evidence>
<dbReference type="CDD" id="cd06261">
    <property type="entry name" value="TM_PBP2"/>
    <property type="match status" value="1"/>
</dbReference>
<evidence type="ECO:0000256" key="8">
    <source>
        <dbReference type="SAM" id="Coils"/>
    </source>
</evidence>
<evidence type="ECO:0000256" key="2">
    <source>
        <dbReference type="ARBA" id="ARBA00022448"/>
    </source>
</evidence>
<keyword evidence="2 7" id="KW-0813">Transport</keyword>
<feature type="transmembrane region" description="Helical" evidence="7">
    <location>
        <begin position="103"/>
        <end position="128"/>
    </location>
</feature>
<organism evidence="10 11">
    <name type="scientific">Candidatus Enterocloster excrementigallinarum</name>
    <dbReference type="NCBI Taxonomy" id="2838558"/>
    <lineage>
        <taxon>Bacteria</taxon>
        <taxon>Bacillati</taxon>
        <taxon>Bacillota</taxon>
        <taxon>Clostridia</taxon>
        <taxon>Lachnospirales</taxon>
        <taxon>Lachnospiraceae</taxon>
        <taxon>Enterocloster</taxon>
    </lineage>
</organism>
<reference evidence="10" key="1">
    <citation type="journal article" date="2021" name="PeerJ">
        <title>Extensive microbial diversity within the chicken gut microbiome revealed by metagenomics and culture.</title>
        <authorList>
            <person name="Gilroy R."/>
            <person name="Ravi A."/>
            <person name="Getino M."/>
            <person name="Pursley I."/>
            <person name="Horton D.L."/>
            <person name="Alikhan N.F."/>
            <person name="Baker D."/>
            <person name="Gharbi K."/>
            <person name="Hall N."/>
            <person name="Watson M."/>
            <person name="Adriaenssens E.M."/>
            <person name="Foster-Nyarko E."/>
            <person name="Jarju S."/>
            <person name="Secka A."/>
            <person name="Antonio M."/>
            <person name="Oren A."/>
            <person name="Chaudhuri R.R."/>
            <person name="La Ragione R."/>
            <person name="Hildebrand F."/>
            <person name="Pallen M.J."/>
        </authorList>
    </citation>
    <scope>NUCLEOTIDE SEQUENCE</scope>
    <source>
        <strain evidence="10">CHK198-12963</strain>
    </source>
</reference>
<dbReference type="Pfam" id="PF00528">
    <property type="entry name" value="BPD_transp_1"/>
    <property type="match status" value="1"/>
</dbReference>
<dbReference type="Proteomes" id="UP000823863">
    <property type="component" value="Unassembled WGS sequence"/>
</dbReference>
<gene>
    <name evidence="10" type="ORF">H9931_07035</name>
</gene>
<evidence type="ECO:0000256" key="6">
    <source>
        <dbReference type="ARBA" id="ARBA00023136"/>
    </source>
</evidence>
<dbReference type="GO" id="GO:0005886">
    <property type="term" value="C:plasma membrane"/>
    <property type="evidence" value="ECO:0007669"/>
    <property type="project" value="UniProtKB-SubCell"/>
</dbReference>
<dbReference type="SUPFAM" id="SSF161098">
    <property type="entry name" value="MetI-like"/>
    <property type="match status" value="1"/>
</dbReference>
<sequence length="301" mass="32311">MAGELKNAETAAERDMERVRKQLEKEQRAIRLKKFTGNRASVFGLAVVLLVIIMAVLAPVICTSDPLELNVTERLQGCSPQHWFGTDTMGRDVFARVLYGARISLTVGFTVGLSAGILGLIVGLYASTNKIADNILMRICDGLKAIPSTLLAITLMTALGADIKNVIISLIVVNVPSMARLARGQALVVREQTYIEAMKGLGASKSRILWKHMAPNILSPVIVQVTFVFASAIITEAALSFLGAGVPAPAPSWGNILNEGKGVIYNAWWMVLFPGAFTALTVLGLNLLGDGIRDLIDPKNS</sequence>
<feature type="coiled-coil region" evidence="8">
    <location>
        <begin position="2"/>
        <end position="29"/>
    </location>
</feature>
<keyword evidence="5 7" id="KW-1133">Transmembrane helix</keyword>
<evidence type="ECO:0000256" key="3">
    <source>
        <dbReference type="ARBA" id="ARBA00022475"/>
    </source>
</evidence>
<dbReference type="InterPro" id="IPR050366">
    <property type="entry name" value="BP-dependent_transpt_permease"/>
</dbReference>
<comment type="subcellular location">
    <subcellularLocation>
        <location evidence="1 7">Cell membrane</location>
        <topology evidence="1 7">Multi-pass membrane protein</topology>
    </subcellularLocation>
</comment>
<dbReference type="AlphaFoldDB" id="A0A9D2PSJ6"/>
<accession>A0A9D2PSJ6</accession>
<keyword evidence="3" id="KW-1003">Cell membrane</keyword>
<reference evidence="10" key="2">
    <citation type="submission" date="2021-04" db="EMBL/GenBank/DDBJ databases">
        <authorList>
            <person name="Gilroy R."/>
        </authorList>
    </citation>
    <scope>NUCLEOTIDE SEQUENCE</scope>
    <source>
        <strain evidence="10">CHK198-12963</strain>
    </source>
</reference>
<comment type="similarity">
    <text evidence="7">Belongs to the binding-protein-dependent transport system permease family.</text>
</comment>
<dbReference type="EMBL" id="DWWB01000036">
    <property type="protein sequence ID" value="HJC66457.1"/>
    <property type="molecule type" value="Genomic_DNA"/>
</dbReference>
<keyword evidence="4 7" id="KW-0812">Transmembrane</keyword>
<evidence type="ECO:0000256" key="1">
    <source>
        <dbReference type="ARBA" id="ARBA00004651"/>
    </source>
</evidence>
<comment type="caution">
    <text evidence="10">The sequence shown here is derived from an EMBL/GenBank/DDBJ whole genome shotgun (WGS) entry which is preliminary data.</text>
</comment>
<dbReference type="PANTHER" id="PTHR43386:SF6">
    <property type="entry name" value="ABC TRANSPORTER PERMEASE PROTEIN"/>
    <property type="match status" value="1"/>
</dbReference>
<evidence type="ECO:0000256" key="7">
    <source>
        <dbReference type="RuleBase" id="RU363032"/>
    </source>
</evidence>